<keyword evidence="2" id="KW-1185">Reference proteome</keyword>
<dbReference type="EMBL" id="JAUJYO010000011">
    <property type="protein sequence ID" value="KAK1304545.1"/>
    <property type="molecule type" value="Genomic_DNA"/>
</dbReference>
<organism evidence="1 2">
    <name type="scientific">Acorus calamus</name>
    <name type="common">Sweet flag</name>
    <dbReference type="NCBI Taxonomy" id="4465"/>
    <lineage>
        <taxon>Eukaryota</taxon>
        <taxon>Viridiplantae</taxon>
        <taxon>Streptophyta</taxon>
        <taxon>Embryophyta</taxon>
        <taxon>Tracheophyta</taxon>
        <taxon>Spermatophyta</taxon>
        <taxon>Magnoliopsida</taxon>
        <taxon>Liliopsida</taxon>
        <taxon>Acoraceae</taxon>
        <taxon>Acorus</taxon>
    </lineage>
</organism>
<dbReference type="AlphaFoldDB" id="A0AAV9DV85"/>
<dbReference type="Proteomes" id="UP001180020">
    <property type="component" value="Unassembled WGS sequence"/>
</dbReference>
<gene>
    <name evidence="1" type="ORF">QJS10_CPB11g00850</name>
</gene>
<name>A0AAV9DV85_ACOCL</name>
<comment type="caution">
    <text evidence="1">The sequence shown here is derived from an EMBL/GenBank/DDBJ whole genome shotgun (WGS) entry which is preliminary data.</text>
</comment>
<protein>
    <submittedName>
        <fullName evidence="1">Uncharacterized protein</fullName>
    </submittedName>
</protein>
<accession>A0AAV9DV85</accession>
<evidence type="ECO:0000313" key="1">
    <source>
        <dbReference type="EMBL" id="KAK1304545.1"/>
    </source>
</evidence>
<sequence length="76" mass="7984">MQEEFAFEGPDSAIVRGVNVVFGCGSNNVFKSPGATVSTCLVLSIADCSRFTKYATELLVLVSQSGGTVAYLLFIG</sequence>
<evidence type="ECO:0000313" key="2">
    <source>
        <dbReference type="Proteomes" id="UP001180020"/>
    </source>
</evidence>
<reference evidence="1" key="2">
    <citation type="submission" date="2023-06" db="EMBL/GenBank/DDBJ databases">
        <authorList>
            <person name="Ma L."/>
            <person name="Liu K.-W."/>
            <person name="Li Z."/>
            <person name="Hsiao Y.-Y."/>
            <person name="Qi Y."/>
            <person name="Fu T."/>
            <person name="Tang G."/>
            <person name="Zhang D."/>
            <person name="Sun W.-H."/>
            <person name="Liu D.-K."/>
            <person name="Li Y."/>
            <person name="Chen G.-Z."/>
            <person name="Liu X.-D."/>
            <person name="Liao X.-Y."/>
            <person name="Jiang Y.-T."/>
            <person name="Yu X."/>
            <person name="Hao Y."/>
            <person name="Huang J."/>
            <person name="Zhao X.-W."/>
            <person name="Ke S."/>
            <person name="Chen Y.-Y."/>
            <person name="Wu W.-L."/>
            <person name="Hsu J.-L."/>
            <person name="Lin Y.-F."/>
            <person name="Huang M.-D."/>
            <person name="Li C.-Y."/>
            <person name="Huang L."/>
            <person name="Wang Z.-W."/>
            <person name="Zhao X."/>
            <person name="Zhong W.-Y."/>
            <person name="Peng D.-H."/>
            <person name="Ahmad S."/>
            <person name="Lan S."/>
            <person name="Zhang J.-S."/>
            <person name="Tsai W.-C."/>
            <person name="Van De Peer Y."/>
            <person name="Liu Z.-J."/>
        </authorList>
    </citation>
    <scope>NUCLEOTIDE SEQUENCE</scope>
    <source>
        <strain evidence="1">CP</strain>
        <tissue evidence="1">Leaves</tissue>
    </source>
</reference>
<proteinExistence type="predicted"/>
<reference evidence="1" key="1">
    <citation type="journal article" date="2023" name="Nat. Commun.">
        <title>Diploid and tetraploid genomes of Acorus and the evolution of monocots.</title>
        <authorList>
            <person name="Ma L."/>
            <person name="Liu K.W."/>
            <person name="Li Z."/>
            <person name="Hsiao Y.Y."/>
            <person name="Qi Y."/>
            <person name="Fu T."/>
            <person name="Tang G.D."/>
            <person name="Zhang D."/>
            <person name="Sun W.H."/>
            <person name="Liu D.K."/>
            <person name="Li Y."/>
            <person name="Chen G.Z."/>
            <person name="Liu X.D."/>
            <person name="Liao X.Y."/>
            <person name="Jiang Y.T."/>
            <person name="Yu X."/>
            <person name="Hao Y."/>
            <person name="Huang J."/>
            <person name="Zhao X.W."/>
            <person name="Ke S."/>
            <person name="Chen Y.Y."/>
            <person name="Wu W.L."/>
            <person name="Hsu J.L."/>
            <person name="Lin Y.F."/>
            <person name="Huang M.D."/>
            <person name="Li C.Y."/>
            <person name="Huang L."/>
            <person name="Wang Z.W."/>
            <person name="Zhao X."/>
            <person name="Zhong W.Y."/>
            <person name="Peng D.H."/>
            <person name="Ahmad S."/>
            <person name="Lan S."/>
            <person name="Zhang J.S."/>
            <person name="Tsai W.C."/>
            <person name="Van de Peer Y."/>
            <person name="Liu Z.J."/>
        </authorList>
    </citation>
    <scope>NUCLEOTIDE SEQUENCE</scope>
    <source>
        <strain evidence="1">CP</strain>
    </source>
</reference>